<dbReference type="GO" id="GO:0005524">
    <property type="term" value="F:ATP binding"/>
    <property type="evidence" value="ECO:0007669"/>
    <property type="project" value="UniProtKB-KW"/>
</dbReference>
<keyword evidence="2 4" id="KW-0067">ATP-binding</keyword>
<dbReference type="AlphaFoldDB" id="A0A511W9R5"/>
<dbReference type="InterPro" id="IPR003439">
    <property type="entry name" value="ABC_transporter-like_ATP-bd"/>
</dbReference>
<dbReference type="SMART" id="SM00382">
    <property type="entry name" value="AAA"/>
    <property type="match status" value="1"/>
</dbReference>
<dbReference type="Pfam" id="PF00005">
    <property type="entry name" value="ABC_tran"/>
    <property type="match status" value="1"/>
</dbReference>
<organism evidence="4 5">
    <name type="scientific">Alkalibacillus haloalkaliphilus</name>
    <dbReference type="NCBI Taxonomy" id="94136"/>
    <lineage>
        <taxon>Bacteria</taxon>
        <taxon>Bacillati</taxon>
        <taxon>Bacillota</taxon>
        <taxon>Bacilli</taxon>
        <taxon>Bacillales</taxon>
        <taxon>Bacillaceae</taxon>
        <taxon>Alkalibacillus</taxon>
    </lineage>
</organism>
<feature type="domain" description="ABC transporter" evidence="3">
    <location>
        <begin position="2"/>
        <end position="231"/>
    </location>
</feature>
<evidence type="ECO:0000313" key="5">
    <source>
        <dbReference type="Proteomes" id="UP000321440"/>
    </source>
</evidence>
<accession>A0A511W9R5</accession>
<evidence type="ECO:0000259" key="3">
    <source>
        <dbReference type="PROSITE" id="PS50893"/>
    </source>
</evidence>
<reference evidence="4 5" key="1">
    <citation type="submission" date="2019-07" db="EMBL/GenBank/DDBJ databases">
        <title>Whole genome shotgun sequence of Alkalibacillus haloalkaliphilus NBRC 103110.</title>
        <authorList>
            <person name="Hosoyama A."/>
            <person name="Uohara A."/>
            <person name="Ohji S."/>
            <person name="Ichikawa N."/>
        </authorList>
    </citation>
    <scope>NUCLEOTIDE SEQUENCE [LARGE SCALE GENOMIC DNA]</scope>
    <source>
        <strain evidence="4 5">NBRC 103110</strain>
    </source>
</reference>
<gene>
    <name evidence="4" type="ORF">AHA02nite_28740</name>
</gene>
<dbReference type="OrthoDB" id="2365508at2"/>
<dbReference type="InterPro" id="IPR027417">
    <property type="entry name" value="P-loop_NTPase"/>
</dbReference>
<dbReference type="SUPFAM" id="SSF52540">
    <property type="entry name" value="P-loop containing nucleoside triphosphate hydrolases"/>
    <property type="match status" value="1"/>
</dbReference>
<dbReference type="PROSITE" id="PS50893">
    <property type="entry name" value="ABC_TRANSPORTER_2"/>
    <property type="match status" value="1"/>
</dbReference>
<dbReference type="InterPro" id="IPR003593">
    <property type="entry name" value="AAA+_ATPase"/>
</dbReference>
<dbReference type="RefSeq" id="WP_146818472.1">
    <property type="nucleotide sequence ID" value="NZ_BJYA01000024.1"/>
</dbReference>
<dbReference type="Proteomes" id="UP000321440">
    <property type="component" value="Unassembled WGS sequence"/>
</dbReference>
<dbReference type="GO" id="GO:0016887">
    <property type="term" value="F:ATP hydrolysis activity"/>
    <property type="evidence" value="ECO:0007669"/>
    <property type="project" value="InterPro"/>
</dbReference>
<dbReference type="PROSITE" id="PS00211">
    <property type="entry name" value="ABC_TRANSPORTER_1"/>
    <property type="match status" value="1"/>
</dbReference>
<keyword evidence="1" id="KW-0547">Nucleotide-binding</keyword>
<evidence type="ECO:0000313" key="4">
    <source>
        <dbReference type="EMBL" id="GEN47098.1"/>
    </source>
</evidence>
<keyword evidence="5" id="KW-1185">Reference proteome</keyword>
<proteinExistence type="predicted"/>
<sequence length="300" mass="34951">MIKLKNITLSYKDNNVLDQLSFHADPGEIIGVAAPNGTGKTTMFNVMANFLKPDEGYVEIDDQHTFKTEKDEIEIHKQMATFPEQRDLFEELTGVDHLKLYANMWQGHTKDVKPIINRLNMEGYVKKKVKTYSLGMRQRLCFAMMAAADTPIMLMDEVMNGLDLSNVSLISNILMEMKQQNKVIFVASHLLENLDLYADRVIFLKDGKIVHEHHLHYNQNDYIKIQIHSSYYTDMKNRYTLPDEHEFIANNLLCIPINQLEQDEQTAWIKRALQYKTSEISIGPLGTIEYYEKYYHETIY</sequence>
<comment type="caution">
    <text evidence="4">The sequence shown here is derived from an EMBL/GenBank/DDBJ whole genome shotgun (WGS) entry which is preliminary data.</text>
</comment>
<dbReference type="PANTHER" id="PTHR43158:SF2">
    <property type="entry name" value="SKFA PEPTIDE EXPORT ATP-BINDING PROTEIN SKFE"/>
    <property type="match status" value="1"/>
</dbReference>
<dbReference type="InterPro" id="IPR017871">
    <property type="entry name" value="ABC_transporter-like_CS"/>
</dbReference>
<dbReference type="PANTHER" id="PTHR43158">
    <property type="entry name" value="SKFA PEPTIDE EXPORT ATP-BINDING PROTEIN SKFE"/>
    <property type="match status" value="1"/>
</dbReference>
<evidence type="ECO:0000256" key="2">
    <source>
        <dbReference type="ARBA" id="ARBA00022840"/>
    </source>
</evidence>
<dbReference type="Gene3D" id="3.40.50.300">
    <property type="entry name" value="P-loop containing nucleotide triphosphate hydrolases"/>
    <property type="match status" value="1"/>
</dbReference>
<protein>
    <submittedName>
        <fullName evidence="4">Multidrug ABC transporter ATP-binding protein</fullName>
    </submittedName>
</protein>
<name>A0A511W9R5_9BACI</name>
<dbReference type="EMBL" id="BJYA01000024">
    <property type="protein sequence ID" value="GEN47098.1"/>
    <property type="molecule type" value="Genomic_DNA"/>
</dbReference>
<evidence type="ECO:0000256" key="1">
    <source>
        <dbReference type="ARBA" id="ARBA00022741"/>
    </source>
</evidence>